<sequence length="58" mass="6400">MQGLSCLSVRRLETKCNTTWKVFVEIDGIGISSNGRALALHARGTGFDPPHLQRNSIF</sequence>
<evidence type="ECO:0000313" key="1">
    <source>
        <dbReference type="EMBL" id="AES70973.1"/>
    </source>
</evidence>
<keyword evidence="3" id="KW-1185">Reference proteome</keyword>
<proteinExistence type="predicted"/>
<reference evidence="1 3" key="1">
    <citation type="journal article" date="2011" name="Nature">
        <title>The Medicago genome provides insight into the evolution of rhizobial symbioses.</title>
        <authorList>
            <person name="Young N.D."/>
            <person name="Debelle F."/>
            <person name="Oldroyd G.E."/>
            <person name="Geurts R."/>
            <person name="Cannon S.B."/>
            <person name="Udvardi M.K."/>
            <person name="Benedito V.A."/>
            <person name="Mayer K.F."/>
            <person name="Gouzy J."/>
            <person name="Schoof H."/>
            <person name="Van de Peer Y."/>
            <person name="Proost S."/>
            <person name="Cook D.R."/>
            <person name="Meyers B.C."/>
            <person name="Spannagl M."/>
            <person name="Cheung F."/>
            <person name="De Mita S."/>
            <person name="Krishnakumar V."/>
            <person name="Gundlach H."/>
            <person name="Zhou S."/>
            <person name="Mudge J."/>
            <person name="Bharti A.K."/>
            <person name="Murray J.D."/>
            <person name="Naoumkina M.A."/>
            <person name="Rosen B."/>
            <person name="Silverstein K.A."/>
            <person name="Tang H."/>
            <person name="Rombauts S."/>
            <person name="Zhao P.X."/>
            <person name="Zhou P."/>
            <person name="Barbe V."/>
            <person name="Bardou P."/>
            <person name="Bechner M."/>
            <person name="Bellec A."/>
            <person name="Berger A."/>
            <person name="Berges H."/>
            <person name="Bidwell S."/>
            <person name="Bisseling T."/>
            <person name="Choisne N."/>
            <person name="Couloux A."/>
            <person name="Denny R."/>
            <person name="Deshpande S."/>
            <person name="Dai X."/>
            <person name="Doyle J.J."/>
            <person name="Dudez A.M."/>
            <person name="Farmer A.D."/>
            <person name="Fouteau S."/>
            <person name="Franken C."/>
            <person name="Gibelin C."/>
            <person name="Gish J."/>
            <person name="Goldstein S."/>
            <person name="Gonzalez A.J."/>
            <person name="Green P.J."/>
            <person name="Hallab A."/>
            <person name="Hartog M."/>
            <person name="Hua A."/>
            <person name="Humphray S.J."/>
            <person name="Jeong D.H."/>
            <person name="Jing Y."/>
            <person name="Jocker A."/>
            <person name="Kenton S.M."/>
            <person name="Kim D.J."/>
            <person name="Klee K."/>
            <person name="Lai H."/>
            <person name="Lang C."/>
            <person name="Lin S."/>
            <person name="Macmil S.L."/>
            <person name="Magdelenat G."/>
            <person name="Matthews L."/>
            <person name="McCorrison J."/>
            <person name="Monaghan E.L."/>
            <person name="Mun J.H."/>
            <person name="Najar F.Z."/>
            <person name="Nicholson C."/>
            <person name="Noirot C."/>
            <person name="O'Bleness M."/>
            <person name="Paule C.R."/>
            <person name="Poulain J."/>
            <person name="Prion F."/>
            <person name="Qin B."/>
            <person name="Qu C."/>
            <person name="Retzel E.F."/>
            <person name="Riddle C."/>
            <person name="Sallet E."/>
            <person name="Samain S."/>
            <person name="Samson N."/>
            <person name="Sanders I."/>
            <person name="Saurat O."/>
            <person name="Scarpelli C."/>
            <person name="Schiex T."/>
            <person name="Segurens B."/>
            <person name="Severin A.J."/>
            <person name="Sherrier D.J."/>
            <person name="Shi R."/>
            <person name="Sims S."/>
            <person name="Singer S.R."/>
            <person name="Sinharoy S."/>
            <person name="Sterck L."/>
            <person name="Viollet A."/>
            <person name="Wang B.B."/>
            <person name="Wang K."/>
            <person name="Wang M."/>
            <person name="Wang X."/>
            <person name="Warfsmann J."/>
            <person name="Weissenbach J."/>
            <person name="White D.D."/>
            <person name="White J.D."/>
            <person name="Wiley G.B."/>
            <person name="Wincker P."/>
            <person name="Xing Y."/>
            <person name="Yang L."/>
            <person name="Yao Z."/>
            <person name="Ying F."/>
            <person name="Zhai J."/>
            <person name="Zhou L."/>
            <person name="Zuber A."/>
            <person name="Denarie J."/>
            <person name="Dixon R.A."/>
            <person name="May G.D."/>
            <person name="Schwartz D.C."/>
            <person name="Rogers J."/>
            <person name="Quetier F."/>
            <person name="Town C.D."/>
            <person name="Roe B.A."/>
        </authorList>
    </citation>
    <scope>NUCLEOTIDE SEQUENCE [LARGE SCALE GENOMIC DNA]</scope>
    <source>
        <strain evidence="1">A17</strain>
        <strain evidence="2 3">cv. Jemalong A17</strain>
    </source>
</reference>
<dbReference type="EMBL" id="CM001219">
    <property type="protein sequence ID" value="AES70973.1"/>
    <property type="molecule type" value="Genomic_DNA"/>
</dbReference>
<organism evidence="1 3">
    <name type="scientific">Medicago truncatula</name>
    <name type="common">Barrel medic</name>
    <name type="synonym">Medicago tribuloides</name>
    <dbReference type="NCBI Taxonomy" id="3880"/>
    <lineage>
        <taxon>Eukaryota</taxon>
        <taxon>Viridiplantae</taxon>
        <taxon>Streptophyta</taxon>
        <taxon>Embryophyta</taxon>
        <taxon>Tracheophyta</taxon>
        <taxon>Spermatophyta</taxon>
        <taxon>Magnoliopsida</taxon>
        <taxon>eudicotyledons</taxon>
        <taxon>Gunneridae</taxon>
        <taxon>Pentapetalae</taxon>
        <taxon>rosids</taxon>
        <taxon>fabids</taxon>
        <taxon>Fabales</taxon>
        <taxon>Fabaceae</taxon>
        <taxon>Papilionoideae</taxon>
        <taxon>50 kb inversion clade</taxon>
        <taxon>NPAAA clade</taxon>
        <taxon>Hologalegina</taxon>
        <taxon>IRL clade</taxon>
        <taxon>Trifolieae</taxon>
        <taxon>Medicago</taxon>
    </lineage>
</organism>
<dbReference type="HOGENOM" id="CLU_2982055_0_0_1"/>
<dbReference type="EnsemblPlants" id="AES70973">
    <property type="protein sequence ID" value="AES70973"/>
    <property type="gene ID" value="MTR_3g065520"/>
</dbReference>
<accession>G7J9D8</accession>
<reference evidence="2" key="3">
    <citation type="submission" date="2015-04" db="UniProtKB">
        <authorList>
            <consortium name="EnsemblPlants"/>
        </authorList>
    </citation>
    <scope>IDENTIFICATION</scope>
    <source>
        <strain evidence="2">cv. Jemalong A17</strain>
    </source>
</reference>
<dbReference type="AlphaFoldDB" id="G7J9D8"/>
<gene>
    <name evidence="1" type="ordered locus">MTR_3g065520</name>
</gene>
<evidence type="ECO:0000313" key="3">
    <source>
        <dbReference type="Proteomes" id="UP000002051"/>
    </source>
</evidence>
<evidence type="ECO:0000313" key="2">
    <source>
        <dbReference type="EnsemblPlants" id="AES70973"/>
    </source>
</evidence>
<dbReference type="PaxDb" id="3880-AES70973"/>
<name>G7J9D8_MEDTR</name>
<protein>
    <submittedName>
        <fullName evidence="1 2">Uncharacterized protein</fullName>
    </submittedName>
</protein>
<reference evidence="1 3" key="2">
    <citation type="journal article" date="2014" name="BMC Genomics">
        <title>An improved genome release (version Mt4.0) for the model legume Medicago truncatula.</title>
        <authorList>
            <person name="Tang H."/>
            <person name="Krishnakumar V."/>
            <person name="Bidwell S."/>
            <person name="Rosen B."/>
            <person name="Chan A."/>
            <person name="Zhou S."/>
            <person name="Gentzbittel L."/>
            <person name="Childs K.L."/>
            <person name="Yandell M."/>
            <person name="Gundlach H."/>
            <person name="Mayer K.F."/>
            <person name="Schwartz D.C."/>
            <person name="Town C.D."/>
        </authorList>
    </citation>
    <scope>GENOME REANNOTATION</scope>
    <source>
        <strain evidence="2 3">cv. Jemalong A17</strain>
    </source>
</reference>
<dbReference type="Proteomes" id="UP000002051">
    <property type="component" value="Chromosome 3"/>
</dbReference>